<evidence type="ECO:0000256" key="8">
    <source>
        <dbReference type="ARBA" id="ARBA00023034"/>
    </source>
</evidence>
<sequence>MSKASLQRMPRSISRLVIILIFIAFFIFYPSYNVTSTSQSPASWSLVNDDTAEKEQLQQEMQLSKLLQDEVDVEMEQISTNVNEEDDEASEITSSAHAFWKRIFNIFDQNKIVISGDISQAIVYTEKDRQKQGAATREALLSRASIHLAVMEELIEKHSSISKQLPSKIAQSTYKKNSKGVVLIGGTKFSWLSYLAIVALRETGSKLPVELIMPTKNDFERETELCTKLLPPLQATCVVVPDVLGKAVMKEHAFSKYQFKALALMVSSFEHILMLDSDNIIVSNPDPIFESKLYQYYGMITWPDYWKRTISPKFYEIAELEVNQQKRVRYGRFPLYTPPNVKSNLMNAEEEQVPYHDLEGAIADLSTESGQLIINKRNHGKTLLLALFYNIYGPDLFYKLFALGEQGEGDKDTFVAAALVSGQPYYQLKSFIKTFGYLDDDNNFQGVAMGQKNPIVDYQLFQDLIVKPFSEDEIRDLSIQDQIARLEKLENEQFHNNNDNPLFTIHCNYPKLDPLQYMERDDLYDKSNKKLKHRLYGGLTYQKYITNKDGNRVMATVDFEYEQWTHMQDILCIQKLDFVHFKDANMEELCELIKNQVEVLAL</sequence>
<dbReference type="OrthoDB" id="430354at2759"/>
<dbReference type="GeneID" id="18873862"/>
<dbReference type="InParanoid" id="G3APX0"/>
<dbReference type="InterPro" id="IPR029044">
    <property type="entry name" value="Nucleotide-diphossugar_trans"/>
</dbReference>
<dbReference type="OMA" id="CEFAKNQ"/>
<reference evidence="11 12" key="1">
    <citation type="journal article" date="2011" name="Proc. Natl. Acad. Sci. U.S.A.">
        <title>Comparative genomics of xylose-fermenting fungi for enhanced biofuel production.</title>
        <authorList>
            <person name="Wohlbach D.J."/>
            <person name="Kuo A."/>
            <person name="Sato T.K."/>
            <person name="Potts K.M."/>
            <person name="Salamov A.A."/>
            <person name="LaButti K.M."/>
            <person name="Sun H."/>
            <person name="Clum A."/>
            <person name="Pangilinan J.L."/>
            <person name="Lindquist E.A."/>
            <person name="Lucas S."/>
            <person name="Lapidus A."/>
            <person name="Jin M."/>
            <person name="Gunawan C."/>
            <person name="Balan V."/>
            <person name="Dale B.E."/>
            <person name="Jeffries T.W."/>
            <person name="Zinkel R."/>
            <person name="Barry K.W."/>
            <person name="Grigoriev I.V."/>
            <person name="Gasch A.P."/>
        </authorList>
    </citation>
    <scope>NUCLEOTIDE SEQUENCE [LARGE SCALE GENOMIC DNA]</scope>
    <source>
        <strain evidence="12">NRRL Y-27907 / 11-Y1</strain>
    </source>
</reference>
<dbReference type="GO" id="GO:0000026">
    <property type="term" value="F:alpha-1,2-mannosyltransferase activity"/>
    <property type="evidence" value="ECO:0007669"/>
    <property type="project" value="TreeGrafter"/>
</dbReference>
<dbReference type="InterPro" id="IPR022751">
    <property type="entry name" value="Alpha_mannosyltransferase"/>
</dbReference>
<dbReference type="GO" id="GO:0000139">
    <property type="term" value="C:Golgi membrane"/>
    <property type="evidence" value="ECO:0007669"/>
    <property type="project" value="UniProtKB-SubCell"/>
</dbReference>
<keyword evidence="12" id="KW-1185">Reference proteome</keyword>
<dbReference type="GO" id="GO:0046354">
    <property type="term" value="P:mannan biosynthetic process"/>
    <property type="evidence" value="ECO:0007669"/>
    <property type="project" value="TreeGrafter"/>
</dbReference>
<dbReference type="RefSeq" id="XP_007375566.1">
    <property type="nucleotide sequence ID" value="XM_007375504.1"/>
</dbReference>
<evidence type="ECO:0000256" key="10">
    <source>
        <dbReference type="SAM" id="Phobius"/>
    </source>
</evidence>
<keyword evidence="9 10" id="KW-0472">Membrane</keyword>
<dbReference type="STRING" id="619300.G3APX0"/>
<evidence type="ECO:0000256" key="5">
    <source>
        <dbReference type="ARBA" id="ARBA00022692"/>
    </source>
</evidence>
<keyword evidence="8" id="KW-0333">Golgi apparatus</keyword>
<evidence type="ECO:0000256" key="6">
    <source>
        <dbReference type="ARBA" id="ARBA00022968"/>
    </source>
</evidence>
<evidence type="ECO:0000313" key="12">
    <source>
        <dbReference type="Proteomes" id="UP000000709"/>
    </source>
</evidence>
<name>G3APX0_SPAPN</name>
<comment type="pathway">
    <text evidence="2">Protein modification; protein glycosylation.</text>
</comment>
<dbReference type="EMBL" id="GL996502">
    <property type="protein sequence ID" value="EGW32290.1"/>
    <property type="molecule type" value="Genomic_DNA"/>
</dbReference>
<evidence type="ECO:0000256" key="4">
    <source>
        <dbReference type="ARBA" id="ARBA00022679"/>
    </source>
</evidence>
<comment type="similarity">
    <text evidence="3">Belongs to the MNN1/MNT family.</text>
</comment>
<dbReference type="eggNOG" id="ENOG502S8HP">
    <property type="taxonomic scope" value="Eukaryota"/>
</dbReference>
<evidence type="ECO:0000256" key="2">
    <source>
        <dbReference type="ARBA" id="ARBA00004922"/>
    </source>
</evidence>
<dbReference type="Pfam" id="PF11051">
    <property type="entry name" value="Mannosyl_trans3"/>
    <property type="match status" value="1"/>
</dbReference>
<keyword evidence="4" id="KW-0808">Transferase</keyword>
<dbReference type="UniPathway" id="UPA00378"/>
<organism evidence="12">
    <name type="scientific">Spathaspora passalidarum (strain NRRL Y-27907 / 11-Y1)</name>
    <dbReference type="NCBI Taxonomy" id="619300"/>
    <lineage>
        <taxon>Eukaryota</taxon>
        <taxon>Fungi</taxon>
        <taxon>Dikarya</taxon>
        <taxon>Ascomycota</taxon>
        <taxon>Saccharomycotina</taxon>
        <taxon>Pichiomycetes</taxon>
        <taxon>Debaryomycetaceae</taxon>
        <taxon>Spathaspora</taxon>
    </lineage>
</organism>
<comment type="subcellular location">
    <subcellularLocation>
        <location evidence="1">Golgi apparatus membrane</location>
        <topology evidence="1">Single-pass type II membrane protein</topology>
    </subcellularLocation>
</comment>
<evidence type="ECO:0000256" key="9">
    <source>
        <dbReference type="ARBA" id="ARBA00023136"/>
    </source>
</evidence>
<protein>
    <submittedName>
        <fullName evidence="11">Type II Golgi membrane protein</fullName>
    </submittedName>
</protein>
<evidence type="ECO:0000313" key="11">
    <source>
        <dbReference type="EMBL" id="EGW32290.1"/>
    </source>
</evidence>
<keyword evidence="7 10" id="KW-1133">Transmembrane helix</keyword>
<dbReference type="Proteomes" id="UP000000709">
    <property type="component" value="Unassembled WGS sequence"/>
</dbReference>
<dbReference type="SUPFAM" id="SSF53448">
    <property type="entry name" value="Nucleotide-diphospho-sugar transferases"/>
    <property type="match status" value="1"/>
</dbReference>
<accession>G3APX0</accession>
<evidence type="ECO:0000256" key="1">
    <source>
        <dbReference type="ARBA" id="ARBA00004323"/>
    </source>
</evidence>
<dbReference type="PANTHER" id="PTHR31646:SF1">
    <property type="entry name" value="ALPHA-1,2-MANNOSYLTRANSFERASE MNN2"/>
    <property type="match status" value="1"/>
</dbReference>
<dbReference type="KEGG" id="spaa:SPAPADRAFT_61369"/>
<gene>
    <name evidence="11" type="ORF">SPAPADRAFT_61369</name>
</gene>
<keyword evidence="6" id="KW-0735">Signal-anchor</keyword>
<proteinExistence type="inferred from homology"/>
<feature type="transmembrane region" description="Helical" evidence="10">
    <location>
        <begin position="12"/>
        <end position="32"/>
    </location>
</feature>
<dbReference type="HOGENOM" id="CLU_013298_1_2_1"/>
<dbReference type="AlphaFoldDB" id="G3APX0"/>
<evidence type="ECO:0000256" key="7">
    <source>
        <dbReference type="ARBA" id="ARBA00022989"/>
    </source>
</evidence>
<keyword evidence="5 10" id="KW-0812">Transmembrane</keyword>
<evidence type="ECO:0000256" key="3">
    <source>
        <dbReference type="ARBA" id="ARBA00009105"/>
    </source>
</evidence>
<dbReference type="PANTHER" id="PTHR31646">
    <property type="entry name" value="ALPHA-1,2-MANNOSYLTRANSFERASE MNN2"/>
    <property type="match status" value="1"/>
</dbReference>